<protein>
    <submittedName>
        <fullName evidence="2">Glycosyltransferase family 4 protein</fullName>
    </submittedName>
</protein>
<organism evidence="2 3">
    <name type="scientific">Leeia aquatica</name>
    <dbReference type="NCBI Taxonomy" id="2725557"/>
    <lineage>
        <taxon>Bacteria</taxon>
        <taxon>Pseudomonadati</taxon>
        <taxon>Pseudomonadota</taxon>
        <taxon>Betaproteobacteria</taxon>
        <taxon>Neisseriales</taxon>
        <taxon>Leeiaceae</taxon>
        <taxon>Leeia</taxon>
    </lineage>
</organism>
<dbReference type="Pfam" id="PF13692">
    <property type="entry name" value="Glyco_trans_1_4"/>
    <property type="match status" value="1"/>
</dbReference>
<dbReference type="Pfam" id="PF13579">
    <property type="entry name" value="Glyco_trans_4_4"/>
    <property type="match status" value="1"/>
</dbReference>
<sequence length="412" mass="45660">MRILIVSQHFWPEGFHINDVARSLVAQGHTVDVLTAKPNYPEGRIFTGYRAWGCQQEDYHGVTIRRMPLFPRGKDSKVRLALNYLSFIFSGYAFGPWLTRGQKYDVIFVYGVSPILQALPALLLGWLKKSPVVIWVQDLWPESLSATGYVKNRFILKAVEKVVRFIYHHTDLLLVQSRAFIAPVRKLAPRTPIQYHPNSVDESFAKPAMPASHPEVPALDAPFTVMFAGNIGAAQAVEVIVEAAALLKAHSDIHFIVLGDGSRREWMLQQVRQQGLANLHLPGRFPVETMPGFMQKASVLLVTLADREIFAATVPSKVQAYLAAGRPIIASLNGAGADLVAEAGAGLTAPAEDGTLLAKAVMTLYTMSTNERCVMGERGRCYYQAHFTHEKLIGELIQQLEQTVHRTQGHTA</sequence>
<dbReference type="Proteomes" id="UP000587991">
    <property type="component" value="Unassembled WGS sequence"/>
</dbReference>
<dbReference type="Gene3D" id="3.40.50.2000">
    <property type="entry name" value="Glycogen Phosphorylase B"/>
    <property type="match status" value="2"/>
</dbReference>
<feature type="domain" description="Glycosyltransferase subfamily 4-like N-terminal" evidence="1">
    <location>
        <begin position="16"/>
        <end position="198"/>
    </location>
</feature>
<dbReference type="PANTHER" id="PTHR12526">
    <property type="entry name" value="GLYCOSYLTRANSFERASE"/>
    <property type="match status" value="1"/>
</dbReference>
<reference evidence="2 3" key="1">
    <citation type="submission" date="2020-04" db="EMBL/GenBank/DDBJ databases">
        <title>Draft genome of Leeia sp. IMCC25680.</title>
        <authorList>
            <person name="Song J."/>
            <person name="Cho J.-C."/>
        </authorList>
    </citation>
    <scope>NUCLEOTIDE SEQUENCE [LARGE SCALE GENOMIC DNA]</scope>
    <source>
        <strain evidence="2 3">IMCC25680</strain>
    </source>
</reference>
<name>A0A847RUY5_9NEIS</name>
<keyword evidence="3" id="KW-1185">Reference proteome</keyword>
<gene>
    <name evidence="2" type="ORF">HF682_07550</name>
</gene>
<comment type="caution">
    <text evidence="2">The sequence shown here is derived from an EMBL/GenBank/DDBJ whole genome shotgun (WGS) entry which is preliminary data.</text>
</comment>
<evidence type="ECO:0000313" key="3">
    <source>
        <dbReference type="Proteomes" id="UP000587991"/>
    </source>
</evidence>
<evidence type="ECO:0000313" key="2">
    <source>
        <dbReference type="EMBL" id="NLR75010.1"/>
    </source>
</evidence>
<accession>A0A847RUY5</accession>
<evidence type="ECO:0000259" key="1">
    <source>
        <dbReference type="Pfam" id="PF13579"/>
    </source>
</evidence>
<keyword evidence="2" id="KW-0808">Transferase</keyword>
<dbReference type="SUPFAM" id="SSF53756">
    <property type="entry name" value="UDP-Glycosyltransferase/glycogen phosphorylase"/>
    <property type="match status" value="1"/>
</dbReference>
<dbReference type="EMBL" id="JABAIM010000001">
    <property type="protein sequence ID" value="NLR75010.1"/>
    <property type="molecule type" value="Genomic_DNA"/>
</dbReference>
<dbReference type="GO" id="GO:0016757">
    <property type="term" value="F:glycosyltransferase activity"/>
    <property type="evidence" value="ECO:0007669"/>
    <property type="project" value="UniProtKB-ARBA"/>
</dbReference>
<proteinExistence type="predicted"/>
<dbReference type="InterPro" id="IPR028098">
    <property type="entry name" value="Glyco_trans_4-like_N"/>
</dbReference>
<dbReference type="CDD" id="cd03794">
    <property type="entry name" value="GT4_WbuB-like"/>
    <property type="match status" value="1"/>
</dbReference>
<dbReference type="PANTHER" id="PTHR12526:SF622">
    <property type="entry name" value="GLYCOSYLTRANSFERASE (GROUP I)"/>
    <property type="match status" value="1"/>
</dbReference>
<dbReference type="AlphaFoldDB" id="A0A847RUY5"/>